<evidence type="ECO:0000259" key="3">
    <source>
        <dbReference type="SMART" id="SM01389"/>
    </source>
</evidence>
<dbReference type="InterPro" id="IPR029040">
    <property type="entry name" value="RPABC4/Spt4"/>
</dbReference>
<dbReference type="HAMAP" id="MF_00949">
    <property type="entry name" value="Spt4_arch"/>
    <property type="match status" value="1"/>
</dbReference>
<feature type="domain" description="Spt4/RpoE2 zinc finger" evidence="3">
    <location>
        <begin position="9"/>
        <end position="69"/>
    </location>
</feature>
<sequence>MAKKRKLPLKACVKCKTLVQDTVEVCPLCGSREFTEEWDGFIAVIDPGKSEAAKMLSISQKGVFSIKVH</sequence>
<dbReference type="PANTHER" id="PTHR40704">
    <property type="entry name" value="TRANSCRIPTION ELONGATION FACTOR SPT4"/>
    <property type="match status" value="1"/>
</dbReference>
<dbReference type="NCBIfam" id="NF041664">
    <property type="entry name" value="RNAP_arch_Epp"/>
    <property type="match status" value="1"/>
</dbReference>
<keyword evidence="4" id="KW-0240">DNA-directed RNA polymerase</keyword>
<dbReference type="EMBL" id="DSAY01000097">
    <property type="protein sequence ID" value="HDP15187.1"/>
    <property type="molecule type" value="Genomic_DNA"/>
</dbReference>
<feature type="binding site" evidence="2">
    <location>
        <position position="26"/>
    </location>
    <ligand>
        <name>Zn(2+)</name>
        <dbReference type="ChEBI" id="CHEBI:29105"/>
    </ligand>
</feature>
<keyword evidence="1 2" id="KW-0804">Transcription</keyword>
<comment type="subunit">
    <text evidence="2">Heterodimer composed of Spt4 and Spt5.</text>
</comment>
<dbReference type="SMART" id="SM01389">
    <property type="entry name" value="Spt4"/>
    <property type="match status" value="1"/>
</dbReference>
<comment type="similarity">
    <text evidence="2">Belongs to the archaeal Spt4 family.</text>
</comment>
<keyword evidence="2" id="KW-0862">Zinc</keyword>
<feature type="binding site" evidence="2">
    <location>
        <position position="15"/>
    </location>
    <ligand>
        <name>Zn(2+)</name>
        <dbReference type="ChEBI" id="CHEBI:29105"/>
    </ligand>
</feature>
<gene>
    <name evidence="2" type="primary">spt4</name>
    <name evidence="4" type="ORF">ENN26_05355</name>
</gene>
<dbReference type="AlphaFoldDB" id="A0A7C1GAH6"/>
<proteinExistence type="inferred from homology"/>
<name>A0A7C1GAH6_9CREN</name>
<dbReference type="InterPro" id="IPR038589">
    <property type="entry name" value="Spt4_dom_sf"/>
</dbReference>
<organism evidence="4">
    <name type="scientific">Thermofilum adornatum</name>
    <dbReference type="NCBI Taxonomy" id="1365176"/>
    <lineage>
        <taxon>Archaea</taxon>
        <taxon>Thermoproteota</taxon>
        <taxon>Thermoprotei</taxon>
        <taxon>Thermofilales</taxon>
        <taxon>Thermofilaceae</taxon>
        <taxon>Thermofilum</taxon>
    </lineage>
</organism>
<accession>A0A7C1GAH6</accession>
<reference evidence="4" key="1">
    <citation type="journal article" date="2020" name="mSystems">
        <title>Genome- and Community-Level Interaction Insights into Carbon Utilization and Element Cycling Functions of Hydrothermarchaeota in Hydrothermal Sediment.</title>
        <authorList>
            <person name="Zhou Z."/>
            <person name="Liu Y."/>
            <person name="Xu W."/>
            <person name="Pan J."/>
            <person name="Luo Z.H."/>
            <person name="Li M."/>
        </authorList>
    </citation>
    <scope>NUCLEOTIDE SEQUENCE [LARGE SCALE GENOMIC DNA]</scope>
    <source>
        <strain evidence="4">SpSt-116</strain>
    </source>
</reference>
<dbReference type="GO" id="GO:0000428">
    <property type="term" value="C:DNA-directed RNA polymerase complex"/>
    <property type="evidence" value="ECO:0007669"/>
    <property type="project" value="UniProtKB-KW"/>
</dbReference>
<dbReference type="Gene3D" id="2.20.28.90">
    <property type="match status" value="1"/>
</dbReference>
<dbReference type="InterPro" id="IPR022800">
    <property type="entry name" value="Spt4/RpoE2_Znf"/>
</dbReference>
<comment type="caution">
    <text evidence="4">The sequence shown here is derived from an EMBL/GenBank/DDBJ whole genome shotgun (WGS) entry which is preliminary data.</text>
</comment>
<evidence type="ECO:0000256" key="1">
    <source>
        <dbReference type="ARBA" id="ARBA00023163"/>
    </source>
</evidence>
<dbReference type="PANTHER" id="PTHR40704:SF1">
    <property type="entry name" value="TRANSCRIPTION ELONGATION FACTOR SPT4"/>
    <property type="match status" value="1"/>
</dbReference>
<protein>
    <recommendedName>
        <fullName evidence="2">Transcription elongation factor Spt4</fullName>
    </recommendedName>
</protein>
<comment type="function">
    <text evidence="2">Stimulates transcription elongation.</text>
</comment>
<dbReference type="SUPFAM" id="SSF63393">
    <property type="entry name" value="RNA polymerase subunits"/>
    <property type="match status" value="1"/>
</dbReference>
<feature type="binding site" evidence="2">
    <location>
        <position position="29"/>
    </location>
    <ligand>
        <name>Zn(2+)</name>
        <dbReference type="ChEBI" id="CHEBI:29105"/>
    </ligand>
</feature>
<evidence type="ECO:0000256" key="2">
    <source>
        <dbReference type="HAMAP-Rule" id="MF_00949"/>
    </source>
</evidence>
<keyword evidence="2" id="KW-0805">Transcription regulation</keyword>
<evidence type="ECO:0000313" key="4">
    <source>
        <dbReference type="EMBL" id="HDP15187.1"/>
    </source>
</evidence>
<dbReference type="GO" id="GO:0006355">
    <property type="term" value="P:regulation of DNA-templated transcription"/>
    <property type="evidence" value="ECO:0007669"/>
    <property type="project" value="UniProtKB-UniRule"/>
</dbReference>
<keyword evidence="2" id="KW-0479">Metal-binding</keyword>
<dbReference type="GO" id="GO:0008270">
    <property type="term" value="F:zinc ion binding"/>
    <property type="evidence" value="ECO:0007669"/>
    <property type="project" value="UniProtKB-UniRule"/>
</dbReference>
<dbReference type="Pfam" id="PF06093">
    <property type="entry name" value="Spt4"/>
    <property type="match status" value="1"/>
</dbReference>
<feature type="binding site" evidence="2">
    <location>
        <position position="12"/>
    </location>
    <ligand>
        <name>Zn(2+)</name>
        <dbReference type="ChEBI" id="CHEBI:29105"/>
    </ligand>
</feature>
<dbReference type="InterPro" id="IPR007178">
    <property type="entry name" value="Spt4_arch"/>
</dbReference>